<dbReference type="GeneID" id="54284294"/>
<dbReference type="OrthoDB" id="103819at2759"/>
<dbReference type="GO" id="GO:0003700">
    <property type="term" value="F:DNA-binding transcription factor activity"/>
    <property type="evidence" value="ECO:0007669"/>
    <property type="project" value="InterPro"/>
</dbReference>
<dbReference type="InterPro" id="IPR050987">
    <property type="entry name" value="AtrR-like"/>
</dbReference>
<dbReference type="CDD" id="cd12148">
    <property type="entry name" value="fungal_TF_MHR"/>
    <property type="match status" value="1"/>
</dbReference>
<sequence>MLQYRMFPVYYLFSRSYIGLCDSFAIHAELCFRTIPLTLDSKLDEDNLTALSSESKIDGIGDQLARIEQALQQVQMASPHLSGLNHRMRTPYSVSASLMPSPESQTANFEGETSLNTCSTQAADQVQAALGNTQILQEDPDLATALKSLSQVILAQNEHPDTHPPASAERAVTDRPKYSLPPAEVVSRVLRACEGFYDTTIAMDYPVRPYQEIVSLCKELYFNMNDVPVASLTVAFGSLYFIFGYYEFVSDDDGDELDSYTDMFLRNMLDLLNILPILLSPSIDSLEALLLGACYAIESSKPSMCSALLSQATHLCLSLGYHRSTSMTYDSPKTRGRKINLFWFLYYMDKGLCLRLGRASFIQDYDIAVPWPSFGDEEIYRASNEFCKFSCKLAGLQGRVYEELYSPFALRKPTSSRTAYAEALASDIRQISTEREQVGFIAGMSEYANECALLSDKVTISATLTLVLRAIPSNDGNLLSAACIAAARQSLHLHQTCTAKIMGIADKHAFAEYLHWALLHTPCIPYLVIFCHIVETQSFSDLAILGDFVKTLQPARGISSAIGKLYLICDVFYRVAKLYIKAMTRQLDASGSGIPAQSMQTLQQLRTELNPFMTRMGMNNVLDASFNHASNIDSCSTLAPPDISFDKTNFFIPNSGPAEWFTEEQVITSLLGNDFNFMDPDLVVTTQK</sequence>
<dbReference type="GO" id="GO:0006351">
    <property type="term" value="P:DNA-templated transcription"/>
    <property type="evidence" value="ECO:0007669"/>
    <property type="project" value="InterPro"/>
</dbReference>
<protein>
    <recommendedName>
        <fullName evidence="2">Xylanolytic transcriptional activator regulatory domain-containing protein</fullName>
    </recommendedName>
</protein>
<dbReference type="PANTHER" id="PTHR46910:SF5">
    <property type="entry name" value="ZN(II)2CYS6 TRANSCRIPTION FACTOR (EUROFUNG)"/>
    <property type="match status" value="1"/>
</dbReference>
<name>A0A6A5XZ30_9PLEO</name>
<dbReference type="GO" id="GO:0008270">
    <property type="term" value="F:zinc ion binding"/>
    <property type="evidence" value="ECO:0007669"/>
    <property type="project" value="InterPro"/>
</dbReference>
<dbReference type="PANTHER" id="PTHR46910">
    <property type="entry name" value="TRANSCRIPTION FACTOR PDR1"/>
    <property type="match status" value="1"/>
</dbReference>
<feature type="domain" description="Xylanolytic transcriptional activator regulatory" evidence="2">
    <location>
        <begin position="305"/>
        <end position="378"/>
    </location>
</feature>
<dbReference type="InterPro" id="IPR007219">
    <property type="entry name" value="XnlR_reg_dom"/>
</dbReference>
<dbReference type="GO" id="GO:0003677">
    <property type="term" value="F:DNA binding"/>
    <property type="evidence" value="ECO:0007669"/>
    <property type="project" value="InterPro"/>
</dbReference>
<evidence type="ECO:0000313" key="3">
    <source>
        <dbReference type="EMBL" id="KAF2018575.1"/>
    </source>
</evidence>
<proteinExistence type="predicted"/>
<dbReference type="Pfam" id="PF04082">
    <property type="entry name" value="Fungal_trans"/>
    <property type="match status" value="1"/>
</dbReference>
<gene>
    <name evidence="3" type="ORF">BU24DRAFT_418099</name>
</gene>
<dbReference type="AlphaFoldDB" id="A0A6A5XZ30"/>
<accession>A0A6A5XZ30</accession>
<evidence type="ECO:0000313" key="4">
    <source>
        <dbReference type="Proteomes" id="UP000799778"/>
    </source>
</evidence>
<keyword evidence="4" id="KW-1185">Reference proteome</keyword>
<reference evidence="3" key="1">
    <citation type="journal article" date="2020" name="Stud. Mycol.">
        <title>101 Dothideomycetes genomes: a test case for predicting lifestyles and emergence of pathogens.</title>
        <authorList>
            <person name="Haridas S."/>
            <person name="Albert R."/>
            <person name="Binder M."/>
            <person name="Bloem J."/>
            <person name="Labutti K."/>
            <person name="Salamov A."/>
            <person name="Andreopoulos B."/>
            <person name="Baker S."/>
            <person name="Barry K."/>
            <person name="Bills G."/>
            <person name="Bluhm B."/>
            <person name="Cannon C."/>
            <person name="Castanera R."/>
            <person name="Culley D."/>
            <person name="Daum C."/>
            <person name="Ezra D."/>
            <person name="Gonzalez J."/>
            <person name="Henrissat B."/>
            <person name="Kuo A."/>
            <person name="Liang C."/>
            <person name="Lipzen A."/>
            <person name="Lutzoni F."/>
            <person name="Magnuson J."/>
            <person name="Mondo S."/>
            <person name="Nolan M."/>
            <person name="Ohm R."/>
            <person name="Pangilinan J."/>
            <person name="Park H.-J."/>
            <person name="Ramirez L."/>
            <person name="Alfaro M."/>
            <person name="Sun H."/>
            <person name="Tritt A."/>
            <person name="Yoshinaga Y."/>
            <person name="Zwiers L.-H."/>
            <person name="Turgeon B."/>
            <person name="Goodwin S."/>
            <person name="Spatafora J."/>
            <person name="Crous P."/>
            <person name="Grigoriev I."/>
        </authorList>
    </citation>
    <scope>NUCLEOTIDE SEQUENCE</scope>
    <source>
        <strain evidence="3">CBS 175.79</strain>
    </source>
</reference>
<dbReference type="EMBL" id="ML978067">
    <property type="protein sequence ID" value="KAF2018575.1"/>
    <property type="molecule type" value="Genomic_DNA"/>
</dbReference>
<dbReference type="Proteomes" id="UP000799778">
    <property type="component" value="Unassembled WGS sequence"/>
</dbReference>
<evidence type="ECO:0000256" key="1">
    <source>
        <dbReference type="ARBA" id="ARBA00023242"/>
    </source>
</evidence>
<evidence type="ECO:0000259" key="2">
    <source>
        <dbReference type="SMART" id="SM00906"/>
    </source>
</evidence>
<dbReference type="SMART" id="SM00906">
    <property type="entry name" value="Fungal_trans"/>
    <property type="match status" value="1"/>
</dbReference>
<keyword evidence="1" id="KW-0539">Nucleus</keyword>
<organism evidence="3 4">
    <name type="scientific">Aaosphaeria arxii CBS 175.79</name>
    <dbReference type="NCBI Taxonomy" id="1450172"/>
    <lineage>
        <taxon>Eukaryota</taxon>
        <taxon>Fungi</taxon>
        <taxon>Dikarya</taxon>
        <taxon>Ascomycota</taxon>
        <taxon>Pezizomycotina</taxon>
        <taxon>Dothideomycetes</taxon>
        <taxon>Pleosporomycetidae</taxon>
        <taxon>Pleosporales</taxon>
        <taxon>Pleosporales incertae sedis</taxon>
        <taxon>Aaosphaeria</taxon>
    </lineage>
</organism>
<dbReference type="RefSeq" id="XP_033386914.1">
    <property type="nucleotide sequence ID" value="XM_033526897.1"/>
</dbReference>